<dbReference type="InterPro" id="IPR005225">
    <property type="entry name" value="Small_GTP-bd"/>
</dbReference>
<evidence type="ECO:0000256" key="1">
    <source>
        <dbReference type="ARBA" id="ARBA00022741"/>
    </source>
</evidence>
<sequence>MNKIKKYTLKIIIIGELAVGKTSLVKKFITGKFSKDYRSSIGTNIFIKKINLKNNGETTLQLWDIAGQERWINLRHYYYTGTKGAIIVADLSRKNTFDQIEKFWVPDFRLYCDIAPIILIANKSDLKKDVDEHEINTLGKNINAKSVFITSAKTGENIELAFQVISELAKKTLDLT</sequence>
<dbReference type="CDD" id="cd00154">
    <property type="entry name" value="Rab"/>
    <property type="match status" value="1"/>
</dbReference>
<organism evidence="2">
    <name type="scientific">marine sediment metagenome</name>
    <dbReference type="NCBI Taxonomy" id="412755"/>
    <lineage>
        <taxon>unclassified sequences</taxon>
        <taxon>metagenomes</taxon>
        <taxon>ecological metagenomes</taxon>
    </lineage>
</organism>
<dbReference type="SMART" id="SM00175">
    <property type="entry name" value="RAB"/>
    <property type="match status" value="1"/>
</dbReference>
<dbReference type="SMART" id="SM00173">
    <property type="entry name" value="RAS"/>
    <property type="match status" value="1"/>
</dbReference>
<evidence type="ECO:0008006" key="3">
    <source>
        <dbReference type="Google" id="ProtNLM"/>
    </source>
</evidence>
<proteinExistence type="predicted"/>
<comment type="caution">
    <text evidence="2">The sequence shown here is derived from an EMBL/GenBank/DDBJ whole genome shotgun (WGS) entry which is preliminary data.</text>
</comment>
<gene>
    <name evidence="2" type="ORF">LCGC14_0865340</name>
</gene>
<dbReference type="AlphaFoldDB" id="A0A0F9PRP7"/>
<accession>A0A0F9PRP7</accession>
<name>A0A0F9PRP7_9ZZZZ</name>
<dbReference type="PROSITE" id="PS51420">
    <property type="entry name" value="RHO"/>
    <property type="match status" value="1"/>
</dbReference>
<dbReference type="InterPro" id="IPR027417">
    <property type="entry name" value="P-loop_NTPase"/>
</dbReference>
<dbReference type="SMART" id="SM00174">
    <property type="entry name" value="RHO"/>
    <property type="match status" value="1"/>
</dbReference>
<dbReference type="PROSITE" id="PS51421">
    <property type="entry name" value="RAS"/>
    <property type="match status" value="1"/>
</dbReference>
<dbReference type="GO" id="GO:0003924">
    <property type="term" value="F:GTPase activity"/>
    <property type="evidence" value="ECO:0007669"/>
    <property type="project" value="InterPro"/>
</dbReference>
<dbReference type="PROSITE" id="PS51419">
    <property type="entry name" value="RAB"/>
    <property type="match status" value="1"/>
</dbReference>
<evidence type="ECO:0000313" key="2">
    <source>
        <dbReference type="EMBL" id="KKN27367.1"/>
    </source>
</evidence>
<dbReference type="SMART" id="SM00176">
    <property type="entry name" value="RAN"/>
    <property type="match status" value="1"/>
</dbReference>
<dbReference type="PANTHER" id="PTHR47978">
    <property type="match status" value="1"/>
</dbReference>
<keyword evidence="1" id="KW-0547">Nucleotide-binding</keyword>
<dbReference type="SUPFAM" id="SSF52540">
    <property type="entry name" value="P-loop containing nucleoside triphosphate hydrolases"/>
    <property type="match status" value="1"/>
</dbReference>
<dbReference type="PRINTS" id="PR00449">
    <property type="entry name" value="RASTRNSFRMNG"/>
</dbReference>
<reference evidence="2" key="1">
    <citation type="journal article" date="2015" name="Nature">
        <title>Complex archaea that bridge the gap between prokaryotes and eukaryotes.</title>
        <authorList>
            <person name="Spang A."/>
            <person name="Saw J.H."/>
            <person name="Jorgensen S.L."/>
            <person name="Zaremba-Niedzwiedzka K."/>
            <person name="Martijn J."/>
            <person name="Lind A.E."/>
            <person name="van Eijk R."/>
            <person name="Schleper C."/>
            <person name="Guy L."/>
            <person name="Ettema T.J."/>
        </authorList>
    </citation>
    <scope>NUCLEOTIDE SEQUENCE</scope>
</reference>
<protein>
    <recommendedName>
        <fullName evidence="3">GTP-binding protein</fullName>
    </recommendedName>
</protein>
<dbReference type="InterPro" id="IPR001806">
    <property type="entry name" value="Small_GTPase"/>
</dbReference>
<dbReference type="FunFam" id="3.40.50.300:FF:001329">
    <property type="entry name" value="Small GTP-binding protein, putative"/>
    <property type="match status" value="1"/>
</dbReference>
<dbReference type="GO" id="GO:0005525">
    <property type="term" value="F:GTP binding"/>
    <property type="evidence" value="ECO:0007669"/>
    <property type="project" value="InterPro"/>
</dbReference>
<dbReference type="NCBIfam" id="TIGR00231">
    <property type="entry name" value="small_GTP"/>
    <property type="match status" value="1"/>
</dbReference>
<dbReference type="Gene3D" id="3.40.50.300">
    <property type="entry name" value="P-loop containing nucleotide triphosphate hydrolases"/>
    <property type="match status" value="1"/>
</dbReference>
<dbReference type="Pfam" id="PF00071">
    <property type="entry name" value="Ras"/>
    <property type="match status" value="1"/>
</dbReference>
<dbReference type="EMBL" id="LAZR01002643">
    <property type="protein sequence ID" value="KKN27367.1"/>
    <property type="molecule type" value="Genomic_DNA"/>
</dbReference>